<accession>A0ABR2LSM8</accession>
<dbReference type="Pfam" id="PF19273">
    <property type="entry name" value="Exportin-5"/>
    <property type="match status" value="1"/>
</dbReference>
<evidence type="ECO:0000259" key="2">
    <source>
        <dbReference type="Pfam" id="PF19273"/>
    </source>
</evidence>
<dbReference type="Proteomes" id="UP001412067">
    <property type="component" value="Unassembled WGS sequence"/>
</dbReference>
<evidence type="ECO:0000313" key="3">
    <source>
        <dbReference type="EMBL" id="KAK8949905.1"/>
    </source>
</evidence>
<proteinExistence type="predicted"/>
<dbReference type="Gene3D" id="1.25.10.10">
    <property type="entry name" value="Leucine-rich Repeat Variant"/>
    <property type="match status" value="1"/>
</dbReference>
<dbReference type="PANTHER" id="PTHR11223:SF3">
    <property type="entry name" value="EXPORTIN-5"/>
    <property type="match status" value="1"/>
</dbReference>
<comment type="caution">
    <text evidence="3">The sequence shown here is derived from an EMBL/GenBank/DDBJ whole genome shotgun (WGS) entry which is preliminary data.</text>
</comment>
<dbReference type="InterPro" id="IPR013598">
    <property type="entry name" value="Exportin-1/Importin-b-like"/>
</dbReference>
<protein>
    <submittedName>
        <fullName evidence="3">Protein HASTY 1</fullName>
    </submittedName>
</protein>
<dbReference type="SUPFAM" id="SSF48371">
    <property type="entry name" value="ARM repeat"/>
    <property type="match status" value="1"/>
</dbReference>
<name>A0ABR2LSM8_9ASPA</name>
<dbReference type="PANTHER" id="PTHR11223">
    <property type="entry name" value="EXPORTIN 1/5"/>
    <property type="match status" value="1"/>
</dbReference>
<dbReference type="EMBL" id="JBBWWR010000015">
    <property type="protein sequence ID" value="KAK8949905.1"/>
    <property type="molecule type" value="Genomic_DNA"/>
</dbReference>
<dbReference type="InterPro" id="IPR016024">
    <property type="entry name" value="ARM-type_fold"/>
</dbReference>
<dbReference type="InterPro" id="IPR045478">
    <property type="entry name" value="Exportin-5_C"/>
</dbReference>
<sequence>MEGGSTTAENVAAAISVSLDCASSPDARRSAVGYLESVKAGDIRVLANTSLLLIRKDCSSEIRLHGFKMLQHLVRLRWHEFSIQECNDFAKVAISLIMEMANPHEEWALKSQSTALVAEVVRREGVVLWQELLPSLVSLSSKGPVEAELVAMVLRWLPEDITVHNEDLEGERRRVLLRGLTESLTDILPLLYTLLENHFGATLTEYNRQQLDVAKRHVAAVTAALNAINAYAEWAPLPDFAKYRLIHGCGFLLSSPEFRLHACEFFKLVSQRKRPHDATACEYDSAMTNIFQVLMEVAGDFLNKYGTFAVTADESEFEFAERICESMAVLGSSHMQCITQDWNMTSRFLQLMMGYFQHYKFDLHFQALIFWLALMRGSVFKGKYVVPTIATDPASENSGFGSTQADREKKGLPNFVNDDICTVFLDVSLQRMVKKSSVPGYASKADTLELWSDEFDGSDFSQYRSRLLELIKLVASQKPVVAAGMVSQRLDIILKNSSQESVSAENLSLMESIQPGLEAIVSAIFDGFTNLNNYSSEIKLQLHGILEGLLHQLLSLKWTEPPLAVLLAHYLDALGPYLKISMDSVPPVINKLFELLTSLPLMMKDPSNIARHARLQICTSFIRIAKSAHTSLLPLMKGIADTMALLQAEGRLLRGEHNLLGEAFLVMASSSGIQQQQEVLVWLLEPLSKQWIQLEWQKAFLSDPLGLTRLFSDPQLMWNIFHTVTFFEKALKRSGHNKANWNAQGSSSSINDGSAAHPISFHLSWMLPPLIRLLHNIHSLWSPTIAQVLTGELRAAKSMSQAEQASLLGEGNLKLLKGTHTHVDGSQIDMHKEEDTNENDIRNWLKGIRDSGYNVIGLSANCRDAFFNGLDCSLLSMALMENIQSMDFRHIRQLIHLVLIPIVKSCPADLRVPWIESLLHPLFLHCQQALSCSWSSLMHEGRAKVPDTFVNLSGMELKLEVMEEKLLRDFTREICHLFSVLASPALNPGLPALELPGHLNRTESSSFNQLDAFHSTSMIGFLMTRKNLALPALKISIEAFTWTDGDAVAKVASFYGAVVLLAVSADNVELREFVAKDLFYAIIQSLFLDSNVLNSADLVGLCREIYVYLSGRNTAPRQILLSLPCITEEDLVAFEDALTKTSSPKEQKLLMRSLLQLGSGNKLRALTSQKSTNSITNVTVRSRSSTTVPAHSSEEDNVIGLAAIT</sequence>
<feature type="domain" description="Exportin-1/Importin-beta-like" evidence="1">
    <location>
        <begin position="107"/>
        <end position="265"/>
    </location>
</feature>
<dbReference type="Pfam" id="PF08389">
    <property type="entry name" value="Xpo1"/>
    <property type="match status" value="1"/>
</dbReference>
<feature type="domain" description="Exportin-5 C-terminal" evidence="2">
    <location>
        <begin position="314"/>
        <end position="1170"/>
    </location>
</feature>
<evidence type="ECO:0000259" key="1">
    <source>
        <dbReference type="Pfam" id="PF08389"/>
    </source>
</evidence>
<gene>
    <name evidence="3" type="primary">HST1</name>
    <name evidence="3" type="ORF">KSP40_PGU013775</name>
</gene>
<organism evidence="3 4">
    <name type="scientific">Platanthera guangdongensis</name>
    <dbReference type="NCBI Taxonomy" id="2320717"/>
    <lineage>
        <taxon>Eukaryota</taxon>
        <taxon>Viridiplantae</taxon>
        <taxon>Streptophyta</taxon>
        <taxon>Embryophyta</taxon>
        <taxon>Tracheophyta</taxon>
        <taxon>Spermatophyta</taxon>
        <taxon>Magnoliopsida</taxon>
        <taxon>Liliopsida</taxon>
        <taxon>Asparagales</taxon>
        <taxon>Orchidaceae</taxon>
        <taxon>Orchidoideae</taxon>
        <taxon>Orchideae</taxon>
        <taxon>Orchidinae</taxon>
        <taxon>Platanthera</taxon>
    </lineage>
</organism>
<keyword evidence="4" id="KW-1185">Reference proteome</keyword>
<evidence type="ECO:0000313" key="4">
    <source>
        <dbReference type="Proteomes" id="UP001412067"/>
    </source>
</evidence>
<reference evidence="3 4" key="1">
    <citation type="journal article" date="2022" name="Nat. Plants">
        <title>Genomes of leafy and leafless Platanthera orchids illuminate the evolution of mycoheterotrophy.</title>
        <authorList>
            <person name="Li M.H."/>
            <person name="Liu K.W."/>
            <person name="Li Z."/>
            <person name="Lu H.C."/>
            <person name="Ye Q.L."/>
            <person name="Zhang D."/>
            <person name="Wang J.Y."/>
            <person name="Li Y.F."/>
            <person name="Zhong Z.M."/>
            <person name="Liu X."/>
            <person name="Yu X."/>
            <person name="Liu D.K."/>
            <person name="Tu X.D."/>
            <person name="Liu B."/>
            <person name="Hao Y."/>
            <person name="Liao X.Y."/>
            <person name="Jiang Y.T."/>
            <person name="Sun W.H."/>
            <person name="Chen J."/>
            <person name="Chen Y.Q."/>
            <person name="Ai Y."/>
            <person name="Zhai J.W."/>
            <person name="Wu S.S."/>
            <person name="Zhou Z."/>
            <person name="Hsiao Y.Y."/>
            <person name="Wu W.L."/>
            <person name="Chen Y.Y."/>
            <person name="Lin Y.F."/>
            <person name="Hsu J.L."/>
            <person name="Li C.Y."/>
            <person name="Wang Z.W."/>
            <person name="Zhao X."/>
            <person name="Zhong W.Y."/>
            <person name="Ma X.K."/>
            <person name="Ma L."/>
            <person name="Huang J."/>
            <person name="Chen G.Z."/>
            <person name="Huang M.Z."/>
            <person name="Huang L."/>
            <person name="Peng D.H."/>
            <person name="Luo Y.B."/>
            <person name="Zou S.Q."/>
            <person name="Chen S.P."/>
            <person name="Lan S."/>
            <person name="Tsai W.C."/>
            <person name="Van de Peer Y."/>
            <person name="Liu Z.J."/>
        </authorList>
    </citation>
    <scope>NUCLEOTIDE SEQUENCE [LARGE SCALE GENOMIC DNA]</scope>
    <source>
        <strain evidence="3">Lor288</strain>
    </source>
</reference>
<dbReference type="InterPro" id="IPR011989">
    <property type="entry name" value="ARM-like"/>
</dbReference>
<dbReference type="InterPro" id="IPR045065">
    <property type="entry name" value="XPO1/5"/>
</dbReference>